<organism evidence="1 2">
    <name type="scientific">Salmonella enterica</name>
    <name type="common">Salmonella choleraesuis</name>
    <dbReference type="NCBI Taxonomy" id="28901"/>
    <lineage>
        <taxon>Bacteria</taxon>
        <taxon>Pseudomonadati</taxon>
        <taxon>Pseudomonadota</taxon>
        <taxon>Gammaproteobacteria</taxon>
        <taxon>Enterobacterales</taxon>
        <taxon>Enterobacteriaceae</taxon>
        <taxon>Salmonella</taxon>
    </lineage>
</organism>
<name>A0A379Q790_SALER</name>
<gene>
    <name evidence="1" type="ORF">NCTC9854_00735</name>
</gene>
<sequence length="266" mass="31066">MDKCRLCGRETVLELSHILPKFIFKYAKSTSLTGHIRATENPNRVVQDGKKIPFLCKECETLFSGWESYFSQNIFHPYQNDEKDSFDYDCRLSKFLASVSFRVLLYSFENDKNDFFDSPILKHAPVAINNLKEYLLGNNPHPKEQRQSLVLLDKTSDEINDKNMYLTRAIDFDVMTTDNCSFDYIKYLKFLQLCPIKIKTNRGWRTARISNAAGTLCMKDQELPDYVLMKMNQSIKLIKSQRGELSSNQKDKIEERIINSVFDQFN</sequence>
<dbReference type="AlphaFoldDB" id="A0A379Q790"/>
<evidence type="ECO:0000313" key="1">
    <source>
        <dbReference type="EMBL" id="SUF36520.1"/>
    </source>
</evidence>
<proteinExistence type="predicted"/>
<accession>A0A379Q790</accession>
<evidence type="ECO:0008006" key="3">
    <source>
        <dbReference type="Google" id="ProtNLM"/>
    </source>
</evidence>
<reference evidence="1 2" key="1">
    <citation type="submission" date="2018-06" db="EMBL/GenBank/DDBJ databases">
        <authorList>
            <consortium name="Pathogen Informatics"/>
            <person name="Doyle S."/>
        </authorList>
    </citation>
    <scope>NUCLEOTIDE SEQUENCE [LARGE SCALE GENOMIC DNA]</scope>
    <source>
        <strain evidence="1 2">NCTC9854</strain>
    </source>
</reference>
<dbReference type="EMBL" id="UGWI01000001">
    <property type="protein sequence ID" value="SUF36520.1"/>
    <property type="molecule type" value="Genomic_DNA"/>
</dbReference>
<protein>
    <recommendedName>
        <fullName evidence="3">HNH endonuclease</fullName>
    </recommendedName>
</protein>
<dbReference type="Proteomes" id="UP000254773">
    <property type="component" value="Unassembled WGS sequence"/>
</dbReference>
<evidence type="ECO:0000313" key="2">
    <source>
        <dbReference type="Proteomes" id="UP000254773"/>
    </source>
</evidence>